<accession>A0A6J5NAP2</accession>
<evidence type="ECO:0000259" key="3">
    <source>
        <dbReference type="SMART" id="SM00943"/>
    </source>
</evidence>
<dbReference type="InterPro" id="IPR027417">
    <property type="entry name" value="P-loop_NTPase"/>
</dbReference>
<dbReference type="SUPFAM" id="SSF52540">
    <property type="entry name" value="P-loop containing nucleoside triphosphate hydrolases"/>
    <property type="match status" value="1"/>
</dbReference>
<gene>
    <name evidence="4" type="ORF">UFOVP670_38</name>
</gene>
<organism evidence="4">
    <name type="scientific">uncultured Caudovirales phage</name>
    <dbReference type="NCBI Taxonomy" id="2100421"/>
    <lineage>
        <taxon>Viruses</taxon>
        <taxon>Duplodnaviria</taxon>
        <taxon>Heunggongvirae</taxon>
        <taxon>Uroviricota</taxon>
        <taxon>Caudoviricetes</taxon>
        <taxon>Peduoviridae</taxon>
        <taxon>Maltschvirus</taxon>
        <taxon>Maltschvirus maltsch</taxon>
    </lineage>
</organism>
<reference evidence="4" key="1">
    <citation type="submission" date="2020-04" db="EMBL/GenBank/DDBJ databases">
        <authorList>
            <person name="Chiriac C."/>
            <person name="Salcher M."/>
            <person name="Ghai R."/>
            <person name="Kavagutti S V."/>
        </authorList>
    </citation>
    <scope>NUCLEOTIDE SEQUENCE</scope>
</reference>
<dbReference type="InterPro" id="IPR038724">
    <property type="entry name" value="RepA"/>
</dbReference>
<dbReference type="SMART" id="SM00943">
    <property type="entry name" value="Prim-Pol"/>
    <property type="match status" value="1"/>
</dbReference>
<dbReference type="EMBL" id="LR796632">
    <property type="protein sequence ID" value="CAB4155817.1"/>
    <property type="molecule type" value="Genomic_DNA"/>
</dbReference>
<evidence type="ECO:0000313" key="4">
    <source>
        <dbReference type="EMBL" id="CAB4155817.1"/>
    </source>
</evidence>
<feature type="region of interest" description="Disordered" evidence="1">
    <location>
        <begin position="287"/>
        <end position="309"/>
    </location>
</feature>
<dbReference type="CDD" id="cd04859">
    <property type="entry name" value="Prim_Pol"/>
    <property type="match status" value="1"/>
</dbReference>
<dbReference type="SMART" id="SM00382">
    <property type="entry name" value="AAA"/>
    <property type="match status" value="1"/>
</dbReference>
<feature type="domain" description="DNA primase/polymerase bifunctional N-terminal" evidence="3">
    <location>
        <begin position="7"/>
        <end position="155"/>
    </location>
</feature>
<name>A0A6J5NAP2_9CAUD</name>
<dbReference type="InterPro" id="IPR003593">
    <property type="entry name" value="AAA+_ATPase"/>
</dbReference>
<dbReference type="Pfam" id="PF13481">
    <property type="entry name" value="AAA_25"/>
    <property type="match status" value="1"/>
</dbReference>
<dbReference type="CDD" id="cd01125">
    <property type="entry name" value="RepA_RSF1010_like"/>
    <property type="match status" value="1"/>
</dbReference>
<dbReference type="SUPFAM" id="SSF56747">
    <property type="entry name" value="Prim-pol domain"/>
    <property type="match status" value="1"/>
</dbReference>
<dbReference type="Gene3D" id="3.40.50.300">
    <property type="entry name" value="P-loop containing nucleotide triphosphate hydrolases"/>
    <property type="match status" value="1"/>
</dbReference>
<evidence type="ECO:0000259" key="2">
    <source>
        <dbReference type="SMART" id="SM00382"/>
    </source>
</evidence>
<proteinExistence type="predicted"/>
<evidence type="ECO:0000256" key="1">
    <source>
        <dbReference type="SAM" id="MobiDB-lite"/>
    </source>
</evidence>
<sequence length="673" mass="72311">MSLTQSAEWLAAEMGLPVFPCDAQKRPMTQHGFRDATKDPETIRRSFRNAAMIGIPTGEASGFFVLDLDCKNGAQGLEWLAAHEARLPQTRRHRTRSGGVHLLFAMPAGRTIRNSASRVGPGVDVRGSGGYIIAPPSDGYDVVDPAIIAEAPAWLLDLIDPPRVADLPKYGADLPKSRPAQSGDGTAYGIGALEDATSLILSAPDGAKFDTLNRQAFGIGQLVGAGELAQGPAITALRSALEGIRHRCEDFPHAEKGLRIAFEQGMAQPRQAPAPRLVRRVVEEYAPTRPEPPPLDHAPDHWSAEPDFEPDAPQVERVAPDAPGTGLPLVYFQDVEPALSGEDFLEGVLIRAAMSVFYGPSNCGKTFFACDLALHVAYGKPWNGREVTQGGVIYCAMEGAHGIRNRVTAWARHYGLEGAPIPFAIIPVALNLQDPEADTSRLIEAIETAAAKMGCPVALVVMDTLSRALAGGNENSPEDMGALVMNSDRIRQATGAHVAWIHHSGKDQAQGARGHSLLRAATDTEIEISRLDSNSPSVARVTKQRELEIDGAWTFSLERVELGKNHRGKPVTSCIVTPAETMAQEARASLTNGESMALRILHDVMALQPVQPPYQAAQAGVQCAASKHAWREAFFARSTADSHEAKKKAFNRAAEGLSQKGKIGVHHDLVWAV</sequence>
<dbReference type="Pfam" id="PF09250">
    <property type="entry name" value="Prim-Pol"/>
    <property type="match status" value="1"/>
</dbReference>
<feature type="domain" description="AAA+ ATPase" evidence="2">
    <location>
        <begin position="351"/>
        <end position="532"/>
    </location>
</feature>
<protein>
    <submittedName>
        <fullName evidence="4">Prim_Pol domain containing protein</fullName>
    </submittedName>
</protein>
<dbReference type="InterPro" id="IPR015330">
    <property type="entry name" value="DNA_primase/pol_bifunc_N"/>
</dbReference>